<gene>
    <name evidence="3" type="ORF">FSB_LOCUS15230</name>
</gene>
<feature type="compositionally biased region" description="Acidic residues" evidence="1">
    <location>
        <begin position="985"/>
        <end position="1001"/>
    </location>
</feature>
<feature type="compositionally biased region" description="Basic and acidic residues" evidence="1">
    <location>
        <begin position="1267"/>
        <end position="1276"/>
    </location>
</feature>
<dbReference type="AlphaFoldDB" id="A0A2N9FJL4"/>
<accession>A0A2N9FJL4</accession>
<dbReference type="PANTHER" id="PTHR10775">
    <property type="entry name" value="OS08G0208400 PROTEIN"/>
    <property type="match status" value="1"/>
</dbReference>
<feature type="compositionally biased region" description="Acidic residues" evidence="1">
    <location>
        <begin position="203"/>
        <end position="218"/>
    </location>
</feature>
<protein>
    <recommendedName>
        <fullName evidence="2">CRIB domain-containing protein</fullName>
    </recommendedName>
</protein>
<dbReference type="Pfam" id="PF02992">
    <property type="entry name" value="Transposase_21"/>
    <property type="match status" value="1"/>
</dbReference>
<evidence type="ECO:0000313" key="3">
    <source>
        <dbReference type="EMBL" id="SPC87348.1"/>
    </source>
</evidence>
<feature type="region of interest" description="Disordered" evidence="1">
    <location>
        <begin position="972"/>
        <end position="1001"/>
    </location>
</feature>
<dbReference type="Pfam" id="PF13952">
    <property type="entry name" value="DUF4216"/>
    <property type="match status" value="1"/>
</dbReference>
<dbReference type="EMBL" id="OIVN01000914">
    <property type="protein sequence ID" value="SPC87348.1"/>
    <property type="molecule type" value="Genomic_DNA"/>
</dbReference>
<sequence>MFTLDVVHDHLQSYGISKGYETWIFHGEVVTATNSSGTSDGHVQENSNDYGDIRAMLHDIFPMHDIASEPLEEGPSEQQFTQGPNEDAQRFYNLLKDAEQPLYEGCNNFSKLSALVHLYHLKCISRWTNKSFDMLLQLLQDLLPIDAKLPKSTYEAKKIIKELGLGYENIHASPNDCMLFWKHNANDETCSVCGASRWAVVSDDDDQDDTNEDDDVQDDTNASSEKRKKKAAKILRWFPLKPRLKRLYMSSKTATVMKWHAEGCTNDGLMRHPADSLAWKNFDSRYVGFLSDPRNVRLGLAADGFNPYGNMSISHSTWPVILIPYNLPPWMCMKRSSFMLSLVIPGPRSPSNDIDVYLQPLIEELKEIWEVGVETYDVSTKTTFQMHAALMWTINDFPAYGDFSGCNTKGAFACPCCNYNTHSRWLTNGGKYCFMGHRRFLDKDHRFHKDRVSFDGTQEMEPAPTIPSGKDVIMQTEGFNFCFGKKHTKKTTKRKKGEENEEDLNAWKKRSIFFTLPYWENHMLRHNLDMMHVEKNVADNIIGTLLNLKKTKDNLKACLDLQEMGIRRELHPQDTGNNKAYLPSACFSMAPKEKDSFLKVLKRVKVPDGYASNVSRCIQRKQRKIVVMHLSTEAKIASPVHYRWMYPIERYLSRLKSYVRNKACPEGSIAEGNIEDSTGAVVSIALDQKSWIQAHRYVLFECDEIIPFRKIHQDQIKNQIHPRGNAHKIHMEKFCDWFREYVVAMTDVEKEKLTDKIKCLARGPNTEVKRLKRYVTNGFKFHTKDSEENRKTQNSGVNVVTEGDTTYYGVLTDIIELNYFDSLRYVLFKCNWANVNTDRGYKIDEYGFPLVNFSHLIHVGKQVIDEPFILASQASQVFYVKDGRHKGWVVVVKTKARDMFDVGIGGLDDDEVDTYCDIVPYNTIVEDARDDAYDNLNWARNDVEGTTVTIKDRPTHPSWLPTRSRDSRVELHVPSRPQQSQCQDQVDDDDFDEESTDDDVDEVETIDSKGIRNTRGITRMSDVWNLPVGKKIVLNFNGAFQPVDKEAGIFSRFIGTVARKPHLCPIKYLTWRKLPMDYKEECWKIIEAKFEMPEDENSRLIIKHNTLQSLSEKWRNHKQRLKKSYYNDKKTPARIVAEAPSTVNQEDFADLVNYWFSEKGQEKMEELMSTQPSNLEPNENEGIAWAPNDIYAQVMGPEKRGCVRGVGFGPNLSNKSGGTRSTLRGIRMISEEDRQKTKKRHGVNVSGDGVHDEHSPHAQRSSVGSYENEHRGNNSL</sequence>
<reference evidence="3" key="1">
    <citation type="submission" date="2018-02" db="EMBL/GenBank/DDBJ databases">
        <authorList>
            <person name="Cohen D.B."/>
            <person name="Kent A.D."/>
        </authorList>
    </citation>
    <scope>NUCLEOTIDE SEQUENCE</scope>
</reference>
<organism evidence="3">
    <name type="scientific">Fagus sylvatica</name>
    <name type="common">Beechnut</name>
    <dbReference type="NCBI Taxonomy" id="28930"/>
    <lineage>
        <taxon>Eukaryota</taxon>
        <taxon>Viridiplantae</taxon>
        <taxon>Streptophyta</taxon>
        <taxon>Embryophyta</taxon>
        <taxon>Tracheophyta</taxon>
        <taxon>Spermatophyta</taxon>
        <taxon>Magnoliopsida</taxon>
        <taxon>eudicotyledons</taxon>
        <taxon>Gunneridae</taxon>
        <taxon>Pentapetalae</taxon>
        <taxon>rosids</taxon>
        <taxon>fabids</taxon>
        <taxon>Fagales</taxon>
        <taxon>Fagaceae</taxon>
        <taxon>Fagus</taxon>
    </lineage>
</organism>
<name>A0A2N9FJL4_FAGSY</name>
<dbReference type="InterPro" id="IPR025452">
    <property type="entry name" value="DUF4218"/>
</dbReference>
<evidence type="ECO:0000256" key="1">
    <source>
        <dbReference type="SAM" id="MobiDB-lite"/>
    </source>
</evidence>
<proteinExistence type="predicted"/>
<dbReference type="InterPro" id="IPR025312">
    <property type="entry name" value="DUF4216"/>
</dbReference>
<dbReference type="InterPro" id="IPR000095">
    <property type="entry name" value="CRIB_dom"/>
</dbReference>
<evidence type="ECO:0000259" key="2">
    <source>
        <dbReference type="PROSITE" id="PS50108"/>
    </source>
</evidence>
<feature type="region of interest" description="Disordered" evidence="1">
    <location>
        <begin position="1230"/>
        <end position="1276"/>
    </location>
</feature>
<dbReference type="PROSITE" id="PS50108">
    <property type="entry name" value="CRIB"/>
    <property type="match status" value="1"/>
</dbReference>
<dbReference type="InterPro" id="IPR004242">
    <property type="entry name" value="Transposase_21"/>
</dbReference>
<dbReference type="PANTHER" id="PTHR10775:SF173">
    <property type="match status" value="1"/>
</dbReference>
<feature type="domain" description="CRIB" evidence="2">
    <location>
        <begin position="846"/>
        <end position="860"/>
    </location>
</feature>
<dbReference type="Pfam" id="PF13960">
    <property type="entry name" value="DUF4218"/>
    <property type="match status" value="1"/>
</dbReference>
<feature type="region of interest" description="Disordered" evidence="1">
    <location>
        <begin position="203"/>
        <end position="227"/>
    </location>
</feature>